<keyword evidence="4" id="KW-0472">Membrane</keyword>
<accession>A0A5J4WLR8</accession>
<keyword evidence="3" id="KW-0653">Protein transport</keyword>
<dbReference type="Gene3D" id="1.25.10.10">
    <property type="entry name" value="Leucine-rich Repeat Variant"/>
    <property type="match status" value="1"/>
</dbReference>
<reference evidence="7 8" key="1">
    <citation type="submission" date="2019-03" db="EMBL/GenBank/DDBJ databases">
        <title>Single cell metagenomics reveals metabolic interactions within the superorganism composed of flagellate Streblomastix strix and complex community of Bacteroidetes bacteria on its surface.</title>
        <authorList>
            <person name="Treitli S.C."/>
            <person name="Kolisko M."/>
            <person name="Husnik F."/>
            <person name="Keeling P."/>
            <person name="Hampl V."/>
        </authorList>
    </citation>
    <scope>NUCLEOTIDE SEQUENCE [LARGE SCALE GENOMIC DNA]</scope>
    <source>
        <strain evidence="7">ST1C</strain>
    </source>
</reference>
<dbReference type="Pfam" id="PF01602">
    <property type="entry name" value="Adaptin_N"/>
    <property type="match status" value="1"/>
</dbReference>
<evidence type="ECO:0000256" key="4">
    <source>
        <dbReference type="ARBA" id="ARBA00023136"/>
    </source>
</evidence>
<proteinExistence type="predicted"/>
<feature type="compositionally biased region" description="Low complexity" evidence="5">
    <location>
        <begin position="1126"/>
        <end position="1146"/>
    </location>
</feature>
<dbReference type="AlphaFoldDB" id="A0A5J4WLR8"/>
<dbReference type="PANTHER" id="PTHR22780">
    <property type="entry name" value="ADAPTIN, ALPHA/GAMMA/EPSILON"/>
    <property type="match status" value="1"/>
</dbReference>
<dbReference type="SUPFAM" id="SSF48371">
    <property type="entry name" value="ARM repeat"/>
    <property type="match status" value="1"/>
</dbReference>
<evidence type="ECO:0000259" key="6">
    <source>
        <dbReference type="Pfam" id="PF01602"/>
    </source>
</evidence>
<evidence type="ECO:0000313" key="7">
    <source>
        <dbReference type="EMBL" id="KAA6395821.1"/>
    </source>
</evidence>
<dbReference type="GO" id="GO:0012505">
    <property type="term" value="C:endomembrane system"/>
    <property type="evidence" value="ECO:0007669"/>
    <property type="project" value="UniProtKB-SubCell"/>
</dbReference>
<feature type="compositionally biased region" description="Basic and acidic residues" evidence="5">
    <location>
        <begin position="1016"/>
        <end position="1029"/>
    </location>
</feature>
<feature type="non-terminal residue" evidence="7">
    <location>
        <position position="1"/>
    </location>
</feature>
<dbReference type="InterPro" id="IPR011989">
    <property type="entry name" value="ARM-like"/>
</dbReference>
<feature type="region of interest" description="Disordered" evidence="5">
    <location>
        <begin position="762"/>
        <end position="786"/>
    </location>
</feature>
<sequence>DFALAIRSSETHAQERSVITAESARIRSALKDPKDRHLRSNLLKVVFMHLMGYPAHFGKVEAIKLIASPKYLDKRIGYLVFTVLLDPNDELLTLLPNSIRTDLMSQNNFIVSIALTAVSNVADADMVRQFLPELLACLTHAHSFIRKKAALVAVRAIREDHSFAEVFIPKIQALLSERSHAVVISTCALLSECELRAHELVAPNRKIYIFIIIRALRALLLSSSAGQHSIRGITDPYLQVKLLQNLRVLCLAKPEIPDVIKPVGDILSQIATETANDKDKANTAANAVLYECIHTILSVSEEAALRTLAVTTLMRFLSRRDNNSRYVALSLLSKIVFHDKQIITKYKDIVLKCLGDTDESIRLRALSVVAEMVDSVNIQSMLPHMISSICVSDTTKRSESVQRVWDICESCHPDPRWLVDASVQILIAGGETTPASVERSVIACISATPNEYRQFMAKRLLTYLLIQRSARAYKLIFSKIQSNQTNKGTEDLGSKTDKDSKDQLLTKDSKDSSKKLPIQIPPSEDRRIGTDQPISSFFQGFASTDTNNDRAKPFGNFDFPFAVPDFLSVSNFTTEQQQLLIKLSKNHPLFQTGAFYSTPIDNNYYDELKPNQITPGFIILALATLDEAIAPECDYPLLKLCLWALGEFAELLVSPSTTLTADNKSNNSDIGGVWIREALPEKDLVQQTKSSSSSSLTSDNSSLDPITPINSFSISSLYSSSSTTTDQSKRFFVPITYPVLIAIVSSFLHVYLPVVKKPSGLMQQPTIDTSSNETNTTKEETNPQQQPISQQLSQLQLISQTAQLKVNYASTPIQAQFYSSKVGTFSTTSPLNTAASLSPLLPALLKTSILSLAKITARMRNQFPNAQIGKQVSNFQYQPSMANVADMPKLQPPPLSEDSSLIINSSQTQSQSSIQTQTLKIPLESISAVITFVTSRLDLLAADGDIDVQESCIHSIQMLRFDDSKQIGFVLGRIPAPPLIIKRVSSPSSSISSVSYEQSTTSIKFDSDLQFKKIDQESNSKEKQKDQFKQKAQTPDTKQNTFKSVAETAPISKAEEDFQLQQAIILSLQSTEDSKQAQSQPQNQQSTLNQNQNQTSAKKDPNESTGDDLLIDLFSAPPPPKPVQNALQQLYPQSSLSPSQLNSAQQTGAIRTQPFQVPFGNAPQPIAGQNANAAKDILSLFGAPPH</sequence>
<evidence type="ECO:0000256" key="1">
    <source>
        <dbReference type="ARBA" id="ARBA00004308"/>
    </source>
</evidence>
<feature type="compositionally biased region" description="Basic and acidic residues" evidence="5">
    <location>
        <begin position="488"/>
        <end position="514"/>
    </location>
</feature>
<evidence type="ECO:0000256" key="5">
    <source>
        <dbReference type="SAM" id="MobiDB-lite"/>
    </source>
</evidence>
<feature type="compositionally biased region" description="Polar residues" evidence="5">
    <location>
        <begin position="1030"/>
        <end position="1042"/>
    </location>
</feature>
<feature type="region of interest" description="Disordered" evidence="5">
    <location>
        <begin position="1016"/>
        <end position="1042"/>
    </location>
</feature>
<dbReference type="InterPro" id="IPR002553">
    <property type="entry name" value="Clathrin/coatomer_adapt-like_N"/>
</dbReference>
<feature type="region of interest" description="Disordered" evidence="5">
    <location>
        <begin position="485"/>
        <end position="526"/>
    </location>
</feature>
<dbReference type="OrthoDB" id="28053at2759"/>
<feature type="compositionally biased region" description="Low complexity" evidence="5">
    <location>
        <begin position="1071"/>
        <end position="1096"/>
    </location>
</feature>
<evidence type="ECO:0000256" key="2">
    <source>
        <dbReference type="ARBA" id="ARBA00022448"/>
    </source>
</evidence>
<comment type="caution">
    <text evidence="7">The sequence shown here is derived from an EMBL/GenBank/DDBJ whole genome shotgun (WGS) entry which is preliminary data.</text>
</comment>
<feature type="region of interest" description="Disordered" evidence="5">
    <location>
        <begin position="1071"/>
        <end position="1168"/>
    </location>
</feature>
<comment type="subcellular location">
    <subcellularLocation>
        <location evidence="1">Endomembrane system</location>
    </subcellularLocation>
</comment>
<evidence type="ECO:0000256" key="3">
    <source>
        <dbReference type="ARBA" id="ARBA00022927"/>
    </source>
</evidence>
<dbReference type="GO" id="GO:0030117">
    <property type="term" value="C:membrane coat"/>
    <property type="evidence" value="ECO:0007669"/>
    <property type="project" value="InterPro"/>
</dbReference>
<evidence type="ECO:0000313" key="8">
    <source>
        <dbReference type="Proteomes" id="UP000324800"/>
    </source>
</evidence>
<dbReference type="GO" id="GO:0016192">
    <property type="term" value="P:vesicle-mediated transport"/>
    <property type="evidence" value="ECO:0007669"/>
    <property type="project" value="InterPro"/>
</dbReference>
<dbReference type="EMBL" id="SNRW01001584">
    <property type="protein sequence ID" value="KAA6395821.1"/>
    <property type="molecule type" value="Genomic_DNA"/>
</dbReference>
<feature type="domain" description="Clathrin/coatomer adaptor adaptin-like N-terminal" evidence="6">
    <location>
        <begin position="15"/>
        <end position="469"/>
    </location>
</feature>
<dbReference type="InterPro" id="IPR016024">
    <property type="entry name" value="ARM-type_fold"/>
</dbReference>
<dbReference type="Proteomes" id="UP000324800">
    <property type="component" value="Unassembled WGS sequence"/>
</dbReference>
<protein>
    <submittedName>
        <fullName evidence="7">Putative AP-1 complex subunit gamma-1</fullName>
    </submittedName>
</protein>
<name>A0A5J4WLR8_9EUKA</name>
<organism evidence="7 8">
    <name type="scientific">Streblomastix strix</name>
    <dbReference type="NCBI Taxonomy" id="222440"/>
    <lineage>
        <taxon>Eukaryota</taxon>
        <taxon>Metamonada</taxon>
        <taxon>Preaxostyla</taxon>
        <taxon>Oxymonadida</taxon>
        <taxon>Streblomastigidae</taxon>
        <taxon>Streblomastix</taxon>
    </lineage>
</organism>
<dbReference type="GO" id="GO:0006886">
    <property type="term" value="P:intracellular protein transport"/>
    <property type="evidence" value="ECO:0007669"/>
    <property type="project" value="InterPro"/>
</dbReference>
<dbReference type="InterPro" id="IPR050840">
    <property type="entry name" value="Adaptor_Complx_Large_Subunit"/>
</dbReference>
<gene>
    <name evidence="7" type="ORF">EZS28_008651</name>
</gene>
<keyword evidence="2" id="KW-0813">Transport</keyword>